<dbReference type="Pfam" id="PF03404">
    <property type="entry name" value="Mo-co_dimer"/>
    <property type="match status" value="1"/>
</dbReference>
<dbReference type="Gene3D" id="2.60.40.650">
    <property type="match status" value="1"/>
</dbReference>
<feature type="domain" description="Oxidoreductase molybdopterin-binding" evidence="5">
    <location>
        <begin position="53"/>
        <end position="235"/>
    </location>
</feature>
<proteinExistence type="predicted"/>
<feature type="domain" description="Moybdenum cofactor oxidoreductase dimerisation" evidence="6">
    <location>
        <begin position="310"/>
        <end position="415"/>
    </location>
</feature>
<dbReference type="Gene3D" id="3.90.420.10">
    <property type="entry name" value="Oxidoreductase, molybdopterin-binding domain"/>
    <property type="match status" value="1"/>
</dbReference>
<dbReference type="PANTHER" id="PTHR19372:SF7">
    <property type="entry name" value="SULFITE OXIDASE, MITOCHONDRIAL"/>
    <property type="match status" value="1"/>
</dbReference>
<evidence type="ECO:0000256" key="4">
    <source>
        <dbReference type="ARBA" id="ARBA00023002"/>
    </source>
</evidence>
<dbReference type="InterPro" id="IPR000572">
    <property type="entry name" value="OxRdtase_Mopterin-bd_dom"/>
</dbReference>
<comment type="caution">
    <text evidence="7">The sequence shown here is derived from an EMBL/GenBank/DDBJ whole genome shotgun (WGS) entry which is preliminary data.</text>
</comment>
<dbReference type="Proteomes" id="UP001151760">
    <property type="component" value="Unassembled WGS sequence"/>
</dbReference>
<evidence type="ECO:0000259" key="6">
    <source>
        <dbReference type="Pfam" id="PF03404"/>
    </source>
</evidence>
<evidence type="ECO:0000256" key="2">
    <source>
        <dbReference type="ARBA" id="ARBA00022505"/>
    </source>
</evidence>
<dbReference type="InterPro" id="IPR008335">
    <property type="entry name" value="Mopterin_OxRdtase_euk"/>
</dbReference>
<keyword evidence="2" id="KW-0500">Molybdenum</keyword>
<sequence length="420" mass="46726">MPGIRAPVNYSEEPDRHPALKINAKQPFNAEPPRQALVSSYVTPTEFFYKRSHGPIPVVDDLQRYSVSFNGLIDKPKELFMKDIMSLPKYNVTATLQCAGNRRTAMSKSRTVRGVGWDVAALGNAIWGGAKLADVLELVGIPKLTSTTPSGGKHVEFVSVDRCKEENGGPYKASIPLSQATNPEADVLLAYEMNGETLNRDHGYPLRVVVPGVIGARSVKWLDSINIDSQVCQGFFMQKDYKMFPPSVNWDNIDWSTRRPQMDFPVQSAICSLEDVNVGKYGKFHLEKEWSAFDPNITEKNVPVLSLACLIAIKGYAVSGGGRGIERVDISSDGGKTWKEASRYQKPGVQYVTDDEKSDKWAWVLFEAEADVHSNTEIVAKAIDTAANVQPEKVEDVWNLRGILNTSWHRVQVQVRHSNM</sequence>
<dbReference type="InterPro" id="IPR005066">
    <property type="entry name" value="MoCF_OxRdtse_dimer"/>
</dbReference>
<dbReference type="EMBL" id="BQNB010018343">
    <property type="protein sequence ID" value="GJT73345.1"/>
    <property type="molecule type" value="Genomic_DNA"/>
</dbReference>
<name>A0ABQ5GCZ1_9ASTR</name>
<protein>
    <submittedName>
        <fullName evidence="7">Sulfite oxidase</fullName>
    </submittedName>
</protein>
<dbReference type="PRINTS" id="PR00407">
    <property type="entry name" value="EUMOPTERIN"/>
</dbReference>
<keyword evidence="8" id="KW-1185">Reference proteome</keyword>
<organism evidence="7 8">
    <name type="scientific">Tanacetum coccineum</name>
    <dbReference type="NCBI Taxonomy" id="301880"/>
    <lineage>
        <taxon>Eukaryota</taxon>
        <taxon>Viridiplantae</taxon>
        <taxon>Streptophyta</taxon>
        <taxon>Embryophyta</taxon>
        <taxon>Tracheophyta</taxon>
        <taxon>Spermatophyta</taxon>
        <taxon>Magnoliopsida</taxon>
        <taxon>eudicotyledons</taxon>
        <taxon>Gunneridae</taxon>
        <taxon>Pentapetalae</taxon>
        <taxon>asterids</taxon>
        <taxon>campanulids</taxon>
        <taxon>Asterales</taxon>
        <taxon>Asteraceae</taxon>
        <taxon>Asteroideae</taxon>
        <taxon>Anthemideae</taxon>
        <taxon>Anthemidinae</taxon>
        <taxon>Tanacetum</taxon>
    </lineage>
</organism>
<dbReference type="InterPro" id="IPR014756">
    <property type="entry name" value="Ig_E-set"/>
</dbReference>
<dbReference type="SUPFAM" id="SSF56524">
    <property type="entry name" value="Oxidoreductase molybdopterin-binding domain"/>
    <property type="match status" value="1"/>
</dbReference>
<dbReference type="SUPFAM" id="SSF81296">
    <property type="entry name" value="E set domains"/>
    <property type="match status" value="1"/>
</dbReference>
<accession>A0ABQ5GCZ1</accession>
<keyword evidence="4" id="KW-0560">Oxidoreductase</keyword>
<dbReference type="PANTHER" id="PTHR19372">
    <property type="entry name" value="SULFITE REDUCTASE"/>
    <property type="match status" value="1"/>
</dbReference>
<evidence type="ECO:0000256" key="1">
    <source>
        <dbReference type="ARBA" id="ARBA00001924"/>
    </source>
</evidence>
<gene>
    <name evidence="7" type="ORF">Tco_1032631</name>
</gene>
<dbReference type="InterPro" id="IPR036374">
    <property type="entry name" value="OxRdtase_Mopterin-bd_sf"/>
</dbReference>
<evidence type="ECO:0000256" key="3">
    <source>
        <dbReference type="ARBA" id="ARBA00022723"/>
    </source>
</evidence>
<evidence type="ECO:0000313" key="8">
    <source>
        <dbReference type="Proteomes" id="UP001151760"/>
    </source>
</evidence>
<dbReference type="CDD" id="cd02111">
    <property type="entry name" value="eukary_SO_Moco"/>
    <property type="match status" value="1"/>
</dbReference>
<reference evidence="7" key="2">
    <citation type="submission" date="2022-01" db="EMBL/GenBank/DDBJ databases">
        <authorList>
            <person name="Yamashiro T."/>
            <person name="Shiraishi A."/>
            <person name="Satake H."/>
            <person name="Nakayama K."/>
        </authorList>
    </citation>
    <scope>NUCLEOTIDE SEQUENCE</scope>
</reference>
<reference evidence="7" key="1">
    <citation type="journal article" date="2022" name="Int. J. Mol. Sci.">
        <title>Draft Genome of Tanacetum Coccineum: Genomic Comparison of Closely Related Tanacetum-Family Plants.</title>
        <authorList>
            <person name="Yamashiro T."/>
            <person name="Shiraishi A."/>
            <person name="Nakayama K."/>
            <person name="Satake H."/>
        </authorList>
    </citation>
    <scope>NUCLEOTIDE SEQUENCE</scope>
</reference>
<comment type="cofactor">
    <cofactor evidence="1">
        <name>Mo-molybdopterin</name>
        <dbReference type="ChEBI" id="CHEBI:71302"/>
    </cofactor>
</comment>
<dbReference type="Pfam" id="PF00174">
    <property type="entry name" value="Oxidored_molyb"/>
    <property type="match status" value="1"/>
</dbReference>
<evidence type="ECO:0000313" key="7">
    <source>
        <dbReference type="EMBL" id="GJT73345.1"/>
    </source>
</evidence>
<keyword evidence="3" id="KW-0479">Metal-binding</keyword>
<evidence type="ECO:0000259" key="5">
    <source>
        <dbReference type="Pfam" id="PF00174"/>
    </source>
</evidence>